<dbReference type="PANTHER" id="PTHR43847">
    <property type="entry name" value="BLL3993 PROTEIN"/>
    <property type="match status" value="1"/>
</dbReference>
<keyword evidence="3 5" id="KW-1133">Transmembrane helix</keyword>
<organism evidence="6 7">
    <name type="scientific">Succinivibrio faecicola</name>
    <dbReference type="NCBI Taxonomy" id="2820300"/>
    <lineage>
        <taxon>Bacteria</taxon>
        <taxon>Pseudomonadati</taxon>
        <taxon>Pseudomonadota</taxon>
        <taxon>Gammaproteobacteria</taxon>
        <taxon>Aeromonadales</taxon>
        <taxon>Succinivibrionaceae</taxon>
        <taxon>Succinivibrio</taxon>
    </lineage>
</organism>
<keyword evidence="7" id="KW-1185">Reference proteome</keyword>
<comment type="caution">
    <text evidence="6">The sequence shown here is derived from an EMBL/GenBank/DDBJ whole genome shotgun (WGS) entry which is preliminary data.</text>
</comment>
<accession>A0ABS7DEK4</accession>
<gene>
    <name evidence="6" type="ORF">J5V48_01365</name>
</gene>
<dbReference type="PANTHER" id="PTHR43847:SF1">
    <property type="entry name" value="BLL3993 PROTEIN"/>
    <property type="match status" value="1"/>
</dbReference>
<dbReference type="Proteomes" id="UP000731465">
    <property type="component" value="Unassembled WGS sequence"/>
</dbReference>
<dbReference type="RefSeq" id="WP_219936183.1">
    <property type="nucleotide sequence ID" value="NZ_JAGFNY010000002.1"/>
</dbReference>
<dbReference type="EMBL" id="JAGFNY010000002">
    <property type="protein sequence ID" value="MBW7569541.1"/>
    <property type="molecule type" value="Genomic_DNA"/>
</dbReference>
<evidence type="ECO:0000256" key="1">
    <source>
        <dbReference type="ARBA" id="ARBA00004127"/>
    </source>
</evidence>
<dbReference type="InterPro" id="IPR007318">
    <property type="entry name" value="Phopholipid_MeTrfase"/>
</dbReference>
<evidence type="ECO:0000256" key="4">
    <source>
        <dbReference type="ARBA" id="ARBA00023136"/>
    </source>
</evidence>
<evidence type="ECO:0000256" key="3">
    <source>
        <dbReference type="ARBA" id="ARBA00022989"/>
    </source>
</evidence>
<feature type="transmembrane region" description="Helical" evidence="5">
    <location>
        <begin position="104"/>
        <end position="137"/>
    </location>
</feature>
<name>A0ABS7DEK4_9GAMM</name>
<protein>
    <submittedName>
        <fullName evidence="6">Isoprenylcysteine carboxylmethyltransferase family protein</fullName>
    </submittedName>
</protein>
<proteinExistence type="predicted"/>
<feature type="transmembrane region" description="Helical" evidence="5">
    <location>
        <begin position="6"/>
        <end position="25"/>
    </location>
</feature>
<evidence type="ECO:0000313" key="6">
    <source>
        <dbReference type="EMBL" id="MBW7569541.1"/>
    </source>
</evidence>
<dbReference type="Pfam" id="PF04191">
    <property type="entry name" value="PEMT"/>
    <property type="match status" value="1"/>
</dbReference>
<evidence type="ECO:0000256" key="5">
    <source>
        <dbReference type="SAM" id="Phobius"/>
    </source>
</evidence>
<evidence type="ECO:0000313" key="7">
    <source>
        <dbReference type="Proteomes" id="UP000731465"/>
    </source>
</evidence>
<comment type="subcellular location">
    <subcellularLocation>
        <location evidence="1">Endomembrane system</location>
        <topology evidence="1">Multi-pass membrane protein</topology>
    </subcellularLocation>
</comment>
<keyword evidence="4 5" id="KW-0472">Membrane</keyword>
<keyword evidence="2 5" id="KW-0812">Transmembrane</keyword>
<dbReference type="InterPro" id="IPR052527">
    <property type="entry name" value="Metal_cation-efflux_comp"/>
</dbReference>
<feature type="transmembrane region" description="Helical" evidence="5">
    <location>
        <begin position="37"/>
        <end position="58"/>
    </location>
</feature>
<reference evidence="6 7" key="1">
    <citation type="submission" date="2021-03" db="EMBL/GenBank/DDBJ databases">
        <title>Succinivibrio sp. nov. isolated from feces of cow.</title>
        <authorList>
            <person name="Choi J.-Y."/>
        </authorList>
    </citation>
    <scope>NUCLEOTIDE SEQUENCE [LARGE SCALE GENOMIC DNA]</scope>
    <source>
        <strain evidence="6 7">AGMB01872</strain>
    </source>
</reference>
<evidence type="ECO:0000256" key="2">
    <source>
        <dbReference type="ARBA" id="ARBA00022692"/>
    </source>
</evidence>
<sequence>MIRNILSYTIGSLILFVMVPVAMVYTGELFVYDFMPVNSLTFVFSSLCSASGLFFVIWSNYLLLKEGRGGAVELFGIEFTRKTEKLVTTGPYAMCRNPMHMGIILFYLGLSCAINSFITLLFPFLFLVISYLYAILVDEKRLHKDFKDEYEKWVQDVPNRFWPKTPRR</sequence>
<dbReference type="Gene3D" id="1.20.120.1630">
    <property type="match status" value="1"/>
</dbReference>